<dbReference type="GO" id="GO:0009252">
    <property type="term" value="P:peptidoglycan biosynthetic process"/>
    <property type="evidence" value="ECO:0007669"/>
    <property type="project" value="UniProtKB-UniRule"/>
</dbReference>
<feature type="binding site" evidence="12">
    <location>
        <position position="308"/>
    </location>
    <ligand>
        <name>UDP-N-acetyl-alpha-D-glucosamine</name>
        <dbReference type="ChEBI" id="CHEBI:57705"/>
    </ligand>
</feature>
<name>A0A267MHC9_9FIRM</name>
<feature type="modified residue" description="2-(S-cysteinyl)pyruvic acid O-phosphothioketal" evidence="12">
    <location>
        <position position="120"/>
    </location>
</feature>
<dbReference type="AlphaFoldDB" id="A0A267MHC9"/>
<evidence type="ECO:0000313" key="15">
    <source>
        <dbReference type="Proteomes" id="UP000216024"/>
    </source>
</evidence>
<dbReference type="EMBL" id="NIBG01000017">
    <property type="protein sequence ID" value="PAB58285.1"/>
    <property type="molecule type" value="Genomic_DNA"/>
</dbReference>
<comment type="subcellular location">
    <subcellularLocation>
        <location evidence="1 12">Cytoplasm</location>
    </subcellularLocation>
</comment>
<comment type="pathway">
    <text evidence="2 12">Cell wall biogenesis; peptidoglycan biosynthesis.</text>
</comment>
<keyword evidence="12" id="KW-0670">Pyruvate</keyword>
<dbReference type="GO" id="GO:0051301">
    <property type="term" value="P:cell division"/>
    <property type="evidence" value="ECO:0007669"/>
    <property type="project" value="UniProtKB-KW"/>
</dbReference>
<evidence type="ECO:0000256" key="9">
    <source>
        <dbReference type="ARBA" id="ARBA00023316"/>
    </source>
</evidence>
<comment type="caution">
    <text evidence="12">Lacks conserved residue(s) required for the propagation of feature annotation.</text>
</comment>
<dbReference type="FunFam" id="3.65.10.10:FF:000001">
    <property type="entry name" value="UDP-N-acetylglucosamine 1-carboxyvinyltransferase"/>
    <property type="match status" value="1"/>
</dbReference>
<dbReference type="Proteomes" id="UP000216024">
    <property type="component" value="Unassembled WGS sequence"/>
</dbReference>
<dbReference type="PANTHER" id="PTHR43783:SF1">
    <property type="entry name" value="UDP-N-ACETYLGLUCOSAMINE 1-CARBOXYVINYLTRANSFERASE"/>
    <property type="match status" value="1"/>
</dbReference>
<evidence type="ECO:0000259" key="13">
    <source>
        <dbReference type="Pfam" id="PF00275"/>
    </source>
</evidence>
<dbReference type="CDD" id="cd01555">
    <property type="entry name" value="UdpNAET"/>
    <property type="match status" value="1"/>
</dbReference>
<evidence type="ECO:0000256" key="8">
    <source>
        <dbReference type="ARBA" id="ARBA00023306"/>
    </source>
</evidence>
<dbReference type="GO" id="GO:0071555">
    <property type="term" value="P:cell wall organization"/>
    <property type="evidence" value="ECO:0007669"/>
    <property type="project" value="UniProtKB-KW"/>
</dbReference>
<dbReference type="NCBIfam" id="NF009470">
    <property type="entry name" value="PRK12830.1"/>
    <property type="match status" value="1"/>
</dbReference>
<feature type="binding site" evidence="12">
    <location>
        <position position="330"/>
    </location>
    <ligand>
        <name>UDP-N-acetyl-alpha-D-glucosamine</name>
        <dbReference type="ChEBI" id="CHEBI:57705"/>
    </ligand>
</feature>
<dbReference type="Gene3D" id="3.65.10.10">
    <property type="entry name" value="Enolpyruvate transferase domain"/>
    <property type="match status" value="2"/>
</dbReference>
<keyword evidence="15" id="KW-1185">Reference proteome</keyword>
<keyword evidence="8 12" id="KW-0131">Cell cycle</keyword>
<feature type="binding site" evidence="12">
    <location>
        <position position="96"/>
    </location>
    <ligand>
        <name>UDP-N-acetyl-alpha-D-glucosamine</name>
        <dbReference type="ChEBI" id="CHEBI:57705"/>
    </ligand>
</feature>
<evidence type="ECO:0000256" key="11">
    <source>
        <dbReference type="ARBA" id="ARBA00047527"/>
    </source>
</evidence>
<dbReference type="GO" id="GO:0008360">
    <property type="term" value="P:regulation of cell shape"/>
    <property type="evidence" value="ECO:0007669"/>
    <property type="project" value="UniProtKB-KW"/>
</dbReference>
<dbReference type="EC" id="2.5.1.7" evidence="12"/>
<reference evidence="14 15" key="1">
    <citation type="submission" date="2017-06" db="EMBL/GenBank/DDBJ databases">
        <title>Draft genome sequence of anaerobic fermentative bacterium Anaeromicrobium sediminis DY2726D isolated from West Pacific Ocean sediments.</title>
        <authorList>
            <person name="Zeng X."/>
        </authorList>
    </citation>
    <scope>NUCLEOTIDE SEQUENCE [LARGE SCALE GENOMIC DNA]</scope>
    <source>
        <strain evidence="14 15">DY2726D</strain>
    </source>
</reference>
<dbReference type="InterPro" id="IPR001986">
    <property type="entry name" value="Enolpyruvate_Tfrase_dom"/>
</dbReference>
<keyword evidence="4 12" id="KW-0132">Cell division</keyword>
<evidence type="ECO:0000256" key="10">
    <source>
        <dbReference type="ARBA" id="ARBA00038367"/>
    </source>
</evidence>
<feature type="binding site" evidence="12">
    <location>
        <begin position="24"/>
        <end position="25"/>
    </location>
    <ligand>
        <name>phosphoenolpyruvate</name>
        <dbReference type="ChEBI" id="CHEBI:58702"/>
    </ligand>
</feature>
<evidence type="ECO:0000256" key="1">
    <source>
        <dbReference type="ARBA" id="ARBA00004496"/>
    </source>
</evidence>
<evidence type="ECO:0000256" key="3">
    <source>
        <dbReference type="ARBA" id="ARBA00022490"/>
    </source>
</evidence>
<evidence type="ECO:0000256" key="6">
    <source>
        <dbReference type="ARBA" id="ARBA00022960"/>
    </source>
</evidence>
<comment type="function">
    <text evidence="12">Cell wall formation. Adds enolpyruvyl to UDP-N-acetylglucosamine.</text>
</comment>
<dbReference type="GO" id="GO:0019277">
    <property type="term" value="P:UDP-N-acetylgalactosamine biosynthetic process"/>
    <property type="evidence" value="ECO:0007669"/>
    <property type="project" value="InterPro"/>
</dbReference>
<feature type="binding site" evidence="12">
    <location>
        <begin position="125"/>
        <end position="129"/>
    </location>
    <ligand>
        <name>UDP-N-acetyl-alpha-D-glucosamine</name>
        <dbReference type="ChEBI" id="CHEBI:57705"/>
    </ligand>
</feature>
<comment type="catalytic activity">
    <reaction evidence="11 12">
        <text>phosphoenolpyruvate + UDP-N-acetyl-alpha-D-glucosamine = UDP-N-acetyl-3-O-(1-carboxyvinyl)-alpha-D-glucosamine + phosphate</text>
        <dbReference type="Rhea" id="RHEA:18681"/>
        <dbReference type="ChEBI" id="CHEBI:43474"/>
        <dbReference type="ChEBI" id="CHEBI:57705"/>
        <dbReference type="ChEBI" id="CHEBI:58702"/>
        <dbReference type="ChEBI" id="CHEBI:68483"/>
        <dbReference type="EC" id="2.5.1.7"/>
    </reaction>
</comment>
<keyword evidence="3 12" id="KW-0963">Cytoplasm</keyword>
<dbReference type="OrthoDB" id="9803760at2"/>
<dbReference type="InterPro" id="IPR050068">
    <property type="entry name" value="MurA_subfamily"/>
</dbReference>
<accession>A0A267MHC9</accession>
<comment type="caution">
    <text evidence="14">The sequence shown here is derived from an EMBL/GenBank/DDBJ whole genome shotgun (WGS) entry which is preliminary data.</text>
</comment>
<dbReference type="Pfam" id="PF00275">
    <property type="entry name" value="EPSP_synthase"/>
    <property type="match status" value="1"/>
</dbReference>
<dbReference type="PANTHER" id="PTHR43783">
    <property type="entry name" value="UDP-N-ACETYLGLUCOSAMINE 1-CARBOXYVINYLTRANSFERASE"/>
    <property type="match status" value="1"/>
</dbReference>
<evidence type="ECO:0000256" key="2">
    <source>
        <dbReference type="ARBA" id="ARBA00004752"/>
    </source>
</evidence>
<dbReference type="GO" id="GO:0008760">
    <property type="term" value="F:UDP-N-acetylglucosamine 1-carboxyvinyltransferase activity"/>
    <property type="evidence" value="ECO:0007669"/>
    <property type="project" value="UniProtKB-UniRule"/>
</dbReference>
<keyword evidence="9 12" id="KW-0961">Cell wall biogenesis/degradation</keyword>
<evidence type="ECO:0000256" key="5">
    <source>
        <dbReference type="ARBA" id="ARBA00022679"/>
    </source>
</evidence>
<comment type="similarity">
    <text evidence="10 12">Belongs to the EPSP synthase family. MurA subfamily.</text>
</comment>
<protein>
    <recommendedName>
        <fullName evidence="12">UDP-N-acetylglucosamine 1-carboxyvinyltransferase</fullName>
        <ecNumber evidence="12">2.5.1.7</ecNumber>
    </recommendedName>
    <alternativeName>
        <fullName evidence="12">Enoylpyruvate transferase</fullName>
    </alternativeName>
    <alternativeName>
        <fullName evidence="12">UDP-N-acetylglucosamine enolpyruvyl transferase</fullName>
        <shortName evidence="12">EPT</shortName>
    </alternativeName>
</protein>
<keyword evidence="6 12" id="KW-0133">Cell shape</keyword>
<dbReference type="HAMAP" id="MF_00111">
    <property type="entry name" value="MurA"/>
    <property type="match status" value="1"/>
</dbReference>
<dbReference type="InterPro" id="IPR036968">
    <property type="entry name" value="Enolpyruvate_Tfrase_sf"/>
</dbReference>
<evidence type="ECO:0000256" key="4">
    <source>
        <dbReference type="ARBA" id="ARBA00022618"/>
    </source>
</evidence>
<dbReference type="GO" id="GO:0005737">
    <property type="term" value="C:cytoplasm"/>
    <property type="evidence" value="ECO:0007669"/>
    <property type="project" value="UniProtKB-SubCell"/>
</dbReference>
<evidence type="ECO:0000313" key="14">
    <source>
        <dbReference type="EMBL" id="PAB58285.1"/>
    </source>
</evidence>
<dbReference type="NCBIfam" id="NF006873">
    <property type="entry name" value="PRK09369.1"/>
    <property type="match status" value="1"/>
</dbReference>
<dbReference type="InterPro" id="IPR005750">
    <property type="entry name" value="UDP_GlcNAc_COvinyl_MurA"/>
</dbReference>
<evidence type="ECO:0000256" key="12">
    <source>
        <dbReference type="HAMAP-Rule" id="MF_00111"/>
    </source>
</evidence>
<dbReference type="UniPathway" id="UPA00219"/>
<gene>
    <name evidence="12 14" type="primary">murA</name>
    <name evidence="14" type="ORF">CCE28_15935</name>
</gene>
<organism evidence="14 15">
    <name type="scientific">Anaeromicrobium sediminis</name>
    <dbReference type="NCBI Taxonomy" id="1478221"/>
    <lineage>
        <taxon>Bacteria</taxon>
        <taxon>Bacillati</taxon>
        <taxon>Bacillota</taxon>
        <taxon>Clostridia</taxon>
        <taxon>Peptostreptococcales</taxon>
        <taxon>Thermotaleaceae</taxon>
        <taxon>Anaeromicrobium</taxon>
    </lineage>
</organism>
<proteinExistence type="inferred from homology"/>
<sequence>MYVGKFLVKRTDELKGRVKISGAKNSVLPILAASILSNDECILEEIPNLKDVVVMQELLKALGASVSYEEKTEIIKINGKNINTCEAPYDLIRKMRASFLVMGPLLAKCGKAKISLPGGCAIGSRPIDLHLKGFEALGANIKVDHGYIEASAEKLIGTTIYLDFPSVGATENIMMAATLAEGTTIIENVAEEPEIVDLANFLNSLGANIRGAGTDTIKIQGVTELGHCNHTIIPDRIEAGTFMTATAICGGDVEICNVVPGHLKPMTAKLRECGIVIEENGDSIRVISNREIIPTDIKTLPYPGFPTDMQSQFMSILTMASGTSVVIETVFENRFMHVGELKRMGANIKIEGRSAVVEGVKKLDGAQVKATDLRAGAALILAGMVADGETIIDDIYHVDRGYVKIEEKLRSLGANIERIE</sequence>
<keyword evidence="5 12" id="KW-0808">Transferase</keyword>
<keyword evidence="7 12" id="KW-0573">Peptidoglycan synthesis</keyword>
<dbReference type="SUPFAM" id="SSF55205">
    <property type="entry name" value="EPT/RTPC-like"/>
    <property type="match status" value="1"/>
</dbReference>
<dbReference type="InterPro" id="IPR013792">
    <property type="entry name" value="RNA3'P_cycl/enolpyr_Trfase_a/b"/>
</dbReference>
<feature type="domain" description="Enolpyruvate transferase" evidence="13">
    <location>
        <begin position="9"/>
        <end position="409"/>
    </location>
</feature>
<feature type="active site" description="Proton donor" evidence="12">
    <location>
        <position position="120"/>
    </location>
</feature>
<evidence type="ECO:0000256" key="7">
    <source>
        <dbReference type="ARBA" id="ARBA00022984"/>
    </source>
</evidence>
<dbReference type="NCBIfam" id="TIGR01072">
    <property type="entry name" value="murA"/>
    <property type="match status" value="1"/>
</dbReference>